<protein>
    <recommendedName>
        <fullName evidence="8">Cation/H+ exchanger transmembrane domain-containing protein</fullName>
    </recommendedName>
</protein>
<dbReference type="AlphaFoldDB" id="H1DI12"/>
<feature type="transmembrane region" description="Helical" evidence="7">
    <location>
        <begin position="255"/>
        <end position="280"/>
    </location>
</feature>
<feature type="transmembrane region" description="Helical" evidence="7">
    <location>
        <begin position="127"/>
        <end position="146"/>
    </location>
</feature>
<dbReference type="eggNOG" id="COG0475">
    <property type="taxonomic scope" value="Bacteria"/>
</dbReference>
<reference evidence="9 10" key="1">
    <citation type="submission" date="2012-01" db="EMBL/GenBank/DDBJ databases">
        <title>The Genome Sequence of Odoribacter laneus YIT 12061.</title>
        <authorList>
            <consortium name="The Broad Institute Genome Sequencing Platform"/>
            <person name="Earl A."/>
            <person name="Ward D."/>
            <person name="Feldgarden M."/>
            <person name="Gevers D."/>
            <person name="Morotomi M."/>
            <person name="Young S.K."/>
            <person name="Zeng Q."/>
            <person name="Gargeya S."/>
            <person name="Fitzgerald M."/>
            <person name="Haas B."/>
            <person name="Abouelleil A."/>
            <person name="Alvarado L."/>
            <person name="Arachchi H.M."/>
            <person name="Berlin A."/>
            <person name="Chapman S.B."/>
            <person name="Gearin G."/>
            <person name="Goldberg J."/>
            <person name="Griggs A."/>
            <person name="Gujja S."/>
            <person name="Hansen M."/>
            <person name="Heiman D."/>
            <person name="Howarth C."/>
            <person name="Larimer J."/>
            <person name="Lui A."/>
            <person name="MacDonald P.J.P."/>
            <person name="McCowen C."/>
            <person name="Montmayeur A."/>
            <person name="Murphy C."/>
            <person name="Neiman D."/>
            <person name="Pearson M."/>
            <person name="Priest M."/>
            <person name="Roberts A."/>
            <person name="Saif S."/>
            <person name="Shea T."/>
            <person name="Sisk P."/>
            <person name="Stolte C."/>
            <person name="Sykes S."/>
            <person name="Wortman J."/>
            <person name="Nusbaum C."/>
            <person name="Birren B."/>
        </authorList>
    </citation>
    <scope>NUCLEOTIDE SEQUENCE [LARGE SCALE GENOMIC DNA]</scope>
    <source>
        <strain evidence="9 10">YIT 12061</strain>
    </source>
</reference>
<dbReference type="GO" id="GO:1902600">
    <property type="term" value="P:proton transmembrane transport"/>
    <property type="evidence" value="ECO:0007669"/>
    <property type="project" value="InterPro"/>
</dbReference>
<keyword evidence="6 7" id="KW-0472">Membrane</keyword>
<feature type="transmembrane region" description="Helical" evidence="7">
    <location>
        <begin position="158"/>
        <end position="179"/>
    </location>
</feature>
<dbReference type="PANTHER" id="PTHR32468:SF0">
    <property type="entry name" value="K(+)_H(+) ANTIPORTER 1"/>
    <property type="match status" value="1"/>
</dbReference>
<dbReference type="STRING" id="742817.HMPREF9449_01898"/>
<dbReference type="HOGENOM" id="CLU_005126_10_2_10"/>
<dbReference type="GO" id="GO:0015297">
    <property type="term" value="F:antiporter activity"/>
    <property type="evidence" value="ECO:0007669"/>
    <property type="project" value="InterPro"/>
</dbReference>
<keyword evidence="2" id="KW-0813">Transport</keyword>
<feature type="transmembrane region" description="Helical" evidence="7">
    <location>
        <begin position="63"/>
        <end position="84"/>
    </location>
</feature>
<evidence type="ECO:0000313" key="10">
    <source>
        <dbReference type="Proteomes" id="UP000004892"/>
    </source>
</evidence>
<dbReference type="GO" id="GO:0016020">
    <property type="term" value="C:membrane"/>
    <property type="evidence" value="ECO:0007669"/>
    <property type="project" value="UniProtKB-SubCell"/>
</dbReference>
<evidence type="ECO:0000256" key="5">
    <source>
        <dbReference type="ARBA" id="ARBA00023065"/>
    </source>
</evidence>
<accession>H1DI12</accession>
<evidence type="ECO:0000256" key="6">
    <source>
        <dbReference type="ARBA" id="ARBA00023136"/>
    </source>
</evidence>
<sequence>MQKSKKNYLIYILMLLLFGLLIYAALHRGERFAEIGVVTVVQQEGGAFELFQRIIADNLVSPLAVLLFQIIVILAAVRIFSWLFSYIGQPGVMGEIIAGIVLGPSLLGYFFPNFFEMLFPPASLMNLNLLSQIGLVLFMFVIGMELDFGVLKNKMNETLVISHAGIVVPFFLGIVTSFWVYEKYAVTHTAFLPFALFIGISMSITAFPVLARIVQERGLTKKHIGILSIASAANDDVTAWCLLAVVIAIAKAGTFVSALFTVGLTLLYILIMFLAVRPFLKKIGNVYATSEVINKTFVAFIFIVLVLSAVTTEIIGIHALFGAFIAGVVMPSNIGFRKVMMEKVEDVALVFFLPLFFAFTGLRTEIGLLNSPELWGVCALFVGVAIVGKLGGCAIASRLVGESWKDSFIIGTLMNTRGLMELVALNIGYEMGVLPPSIFVILVLMALITTFMTTPLLVFFEKVFHVKEGIVELKNRILLSFGKPESGKVLLSVIHFFLEHQLKDTELIAAHFTLGADVNPAKAAEYAYKSFQPIRGEAERLGVKLTERYQVTDKLIYQVARMAEKEKVRFLFVGAGQQFMQEYAQRLTEQRMPLLYRFFRMLSRGTYDLPGILHREKIEKMMREVDCPVAIFVNRHFYCPEYIYWIIGGEEDLFLTEYMVALLAKGVNIRVCYREESGENMSLQNHLDNLYSQYPENLIPDVSLRNQEALQGVNRLAVLSYDTCVHIAADADLFSSLPSLLVIHPGKIDEGKELAE</sequence>
<dbReference type="GeneID" id="98069455"/>
<dbReference type="InterPro" id="IPR006153">
    <property type="entry name" value="Cation/H_exchanger_TM"/>
</dbReference>
<keyword evidence="4 7" id="KW-1133">Transmembrane helix</keyword>
<evidence type="ECO:0000256" key="1">
    <source>
        <dbReference type="ARBA" id="ARBA00004141"/>
    </source>
</evidence>
<dbReference type="RefSeq" id="WP_009137045.1">
    <property type="nucleotide sequence ID" value="NZ_JH594596.1"/>
</dbReference>
<dbReference type="InterPro" id="IPR038770">
    <property type="entry name" value="Na+/solute_symporter_sf"/>
</dbReference>
<dbReference type="Proteomes" id="UP000004892">
    <property type="component" value="Unassembled WGS sequence"/>
</dbReference>
<evidence type="ECO:0000256" key="2">
    <source>
        <dbReference type="ARBA" id="ARBA00022448"/>
    </source>
</evidence>
<feature type="transmembrane region" description="Helical" evidence="7">
    <location>
        <begin position="191"/>
        <end position="214"/>
    </location>
</feature>
<keyword evidence="10" id="KW-1185">Reference proteome</keyword>
<feature type="transmembrane region" description="Helical" evidence="7">
    <location>
        <begin position="7"/>
        <end position="26"/>
    </location>
</feature>
<dbReference type="InterPro" id="IPR050794">
    <property type="entry name" value="CPA2_transporter"/>
</dbReference>
<keyword evidence="5" id="KW-0406">Ion transport</keyword>
<organism evidence="9 10">
    <name type="scientific">Odoribacter laneus YIT 12061</name>
    <dbReference type="NCBI Taxonomy" id="742817"/>
    <lineage>
        <taxon>Bacteria</taxon>
        <taxon>Pseudomonadati</taxon>
        <taxon>Bacteroidota</taxon>
        <taxon>Bacteroidia</taxon>
        <taxon>Bacteroidales</taxon>
        <taxon>Odoribacteraceae</taxon>
        <taxon>Odoribacter</taxon>
    </lineage>
</organism>
<evidence type="ECO:0000259" key="8">
    <source>
        <dbReference type="Pfam" id="PF00999"/>
    </source>
</evidence>
<feature type="transmembrane region" description="Helical" evidence="7">
    <location>
        <begin position="96"/>
        <end position="115"/>
    </location>
</feature>
<name>H1DI12_9BACT</name>
<feature type="transmembrane region" description="Helical" evidence="7">
    <location>
        <begin position="316"/>
        <end position="336"/>
    </location>
</feature>
<comment type="caution">
    <text evidence="9">The sequence shown here is derived from an EMBL/GenBank/DDBJ whole genome shotgun (WGS) entry which is preliminary data.</text>
</comment>
<evidence type="ECO:0000256" key="3">
    <source>
        <dbReference type="ARBA" id="ARBA00022692"/>
    </source>
</evidence>
<feature type="transmembrane region" description="Helical" evidence="7">
    <location>
        <begin position="374"/>
        <end position="396"/>
    </location>
</feature>
<evidence type="ECO:0000256" key="7">
    <source>
        <dbReference type="SAM" id="Phobius"/>
    </source>
</evidence>
<comment type="subcellular location">
    <subcellularLocation>
        <location evidence="1">Membrane</location>
        <topology evidence="1">Multi-pass membrane protein</topology>
    </subcellularLocation>
</comment>
<feature type="domain" description="Cation/H+ exchanger transmembrane" evidence="8">
    <location>
        <begin position="78"/>
        <end position="457"/>
    </location>
</feature>
<feature type="transmembrane region" description="Helical" evidence="7">
    <location>
        <begin position="348"/>
        <end position="368"/>
    </location>
</feature>
<evidence type="ECO:0000313" key="9">
    <source>
        <dbReference type="EMBL" id="EHP46883.1"/>
    </source>
</evidence>
<keyword evidence="3 7" id="KW-0812">Transmembrane</keyword>
<dbReference type="EMBL" id="ADMC01000024">
    <property type="protein sequence ID" value="EHP46883.1"/>
    <property type="molecule type" value="Genomic_DNA"/>
</dbReference>
<gene>
    <name evidence="9" type="ORF">HMPREF9449_01898</name>
</gene>
<proteinExistence type="predicted"/>
<dbReference type="Gene3D" id="1.20.1530.20">
    <property type="match status" value="1"/>
</dbReference>
<feature type="transmembrane region" description="Helical" evidence="7">
    <location>
        <begin position="292"/>
        <end position="310"/>
    </location>
</feature>
<evidence type="ECO:0000256" key="4">
    <source>
        <dbReference type="ARBA" id="ARBA00022989"/>
    </source>
</evidence>
<dbReference type="PANTHER" id="PTHR32468">
    <property type="entry name" value="CATION/H + ANTIPORTER"/>
    <property type="match status" value="1"/>
</dbReference>
<dbReference type="PATRIC" id="fig|742817.3.peg.2020"/>
<feature type="transmembrane region" description="Helical" evidence="7">
    <location>
        <begin position="226"/>
        <end position="249"/>
    </location>
</feature>
<dbReference type="Pfam" id="PF00999">
    <property type="entry name" value="Na_H_Exchanger"/>
    <property type="match status" value="1"/>
</dbReference>